<evidence type="ECO:0000313" key="5">
    <source>
        <dbReference type="Proteomes" id="UP000242699"/>
    </source>
</evidence>
<dbReference type="PANTHER" id="PTHR37423:SF2">
    <property type="entry name" value="MEMBRANE-BOUND LYTIC MUREIN TRANSGLYCOSYLASE C"/>
    <property type="match status" value="1"/>
</dbReference>
<feature type="domain" description="Transglycosylase SLT" evidence="3">
    <location>
        <begin position="43"/>
        <end position="148"/>
    </location>
</feature>
<gene>
    <name evidence="4" type="ORF">C7B43_05045</name>
</gene>
<dbReference type="AlphaFoldDB" id="A0A2T2X831"/>
<dbReference type="PANTHER" id="PTHR37423">
    <property type="entry name" value="SOLUBLE LYTIC MUREIN TRANSGLYCOSYLASE-RELATED"/>
    <property type="match status" value="1"/>
</dbReference>
<evidence type="ECO:0000256" key="1">
    <source>
        <dbReference type="ARBA" id="ARBA00007734"/>
    </source>
</evidence>
<dbReference type="PROSITE" id="PS00922">
    <property type="entry name" value="TRANSGLYCOSYLASE"/>
    <property type="match status" value="1"/>
</dbReference>
<comment type="caution">
    <text evidence="4">The sequence shown here is derived from an EMBL/GenBank/DDBJ whole genome shotgun (WGS) entry which is preliminary data.</text>
</comment>
<dbReference type="GO" id="GO:0016020">
    <property type="term" value="C:membrane"/>
    <property type="evidence" value="ECO:0007669"/>
    <property type="project" value="InterPro"/>
</dbReference>
<keyword evidence="2" id="KW-0472">Membrane</keyword>
<dbReference type="InterPro" id="IPR000189">
    <property type="entry name" value="Transglyc_AS"/>
</dbReference>
<accession>A0A2T2X831</accession>
<name>A0A2T2X831_9FIRM</name>
<proteinExistence type="inferred from homology"/>
<dbReference type="SUPFAM" id="SSF53955">
    <property type="entry name" value="Lysozyme-like"/>
    <property type="match status" value="1"/>
</dbReference>
<dbReference type="Gene3D" id="1.10.530.10">
    <property type="match status" value="1"/>
</dbReference>
<dbReference type="InterPro" id="IPR023346">
    <property type="entry name" value="Lysozyme-like_dom_sf"/>
</dbReference>
<dbReference type="InterPro" id="IPR008258">
    <property type="entry name" value="Transglycosylase_SLT_dom_1"/>
</dbReference>
<keyword evidence="2" id="KW-0812">Transmembrane</keyword>
<dbReference type="GO" id="GO:0000270">
    <property type="term" value="P:peptidoglycan metabolic process"/>
    <property type="evidence" value="ECO:0007669"/>
    <property type="project" value="InterPro"/>
</dbReference>
<organism evidence="4 5">
    <name type="scientific">Sulfobacillus benefaciens</name>
    <dbReference type="NCBI Taxonomy" id="453960"/>
    <lineage>
        <taxon>Bacteria</taxon>
        <taxon>Bacillati</taxon>
        <taxon>Bacillota</taxon>
        <taxon>Clostridia</taxon>
        <taxon>Eubacteriales</taxon>
        <taxon>Clostridiales Family XVII. Incertae Sedis</taxon>
        <taxon>Sulfobacillus</taxon>
    </lineage>
</organism>
<comment type="similarity">
    <text evidence="1">Belongs to the transglycosylase Slt family.</text>
</comment>
<dbReference type="Proteomes" id="UP000242699">
    <property type="component" value="Unassembled WGS sequence"/>
</dbReference>
<evidence type="ECO:0000259" key="3">
    <source>
        <dbReference type="Pfam" id="PF01464"/>
    </source>
</evidence>
<evidence type="ECO:0000313" key="4">
    <source>
        <dbReference type="EMBL" id="PSR30660.1"/>
    </source>
</evidence>
<protein>
    <submittedName>
        <fullName evidence="4">Lytic transglycosylase</fullName>
    </submittedName>
</protein>
<keyword evidence="2" id="KW-1133">Transmembrane helix</keyword>
<reference evidence="4 5" key="1">
    <citation type="journal article" date="2014" name="BMC Genomics">
        <title>Comparison of environmental and isolate Sulfobacillus genomes reveals diverse carbon, sulfur, nitrogen, and hydrogen metabolisms.</title>
        <authorList>
            <person name="Justice N.B."/>
            <person name="Norman A."/>
            <person name="Brown C.T."/>
            <person name="Singh A."/>
            <person name="Thomas B.C."/>
            <person name="Banfield J.F."/>
        </authorList>
    </citation>
    <scope>NUCLEOTIDE SEQUENCE [LARGE SCALE GENOMIC DNA]</scope>
    <source>
        <strain evidence="4">AMDSBA1</strain>
    </source>
</reference>
<feature type="transmembrane region" description="Helical" evidence="2">
    <location>
        <begin position="15"/>
        <end position="34"/>
    </location>
</feature>
<sequence length="200" mass="22578">MAQPKHRYRIRARKAVVLWLGLCVVVLFILYRYVAPMPYRPVIWQEAQMNHLSPYLIAAVIRVESSYRPDVVSDKGAVGLMQLIPSTAEWASLKADKKVLKKGGLLNPATNIHLGSWYLSQLLKSYRGNEVLGLAAYNAGARNVQSWMTHGLLTPSAKSAARVPFPETKNFVHRVLFLKTLYRILYGFLPLFAVQSRSIP</sequence>
<dbReference type="CDD" id="cd16896">
    <property type="entry name" value="LT_Slt70-like"/>
    <property type="match status" value="1"/>
</dbReference>
<dbReference type="EMBL" id="PXYT01000008">
    <property type="protein sequence ID" value="PSR30660.1"/>
    <property type="molecule type" value="Genomic_DNA"/>
</dbReference>
<dbReference type="GO" id="GO:0008933">
    <property type="term" value="F:peptidoglycan lytic transglycosylase activity"/>
    <property type="evidence" value="ECO:0007669"/>
    <property type="project" value="InterPro"/>
</dbReference>
<evidence type="ECO:0000256" key="2">
    <source>
        <dbReference type="SAM" id="Phobius"/>
    </source>
</evidence>
<dbReference type="Pfam" id="PF01464">
    <property type="entry name" value="SLT"/>
    <property type="match status" value="1"/>
</dbReference>